<dbReference type="AlphaFoldDB" id="A0A074YWV8"/>
<dbReference type="EMBL" id="KL597258">
    <property type="protein sequence ID" value="KER19286.1"/>
    <property type="molecule type" value="Genomic_DNA"/>
</dbReference>
<dbReference type="RefSeq" id="XP_009176970.1">
    <property type="nucleotide sequence ID" value="XM_009178706.1"/>
</dbReference>
<evidence type="ECO:0000313" key="2">
    <source>
        <dbReference type="EMBL" id="KER19286.1"/>
    </source>
</evidence>
<name>A0A074YWV8_OPIVI</name>
<organism evidence="2 3">
    <name type="scientific">Opisthorchis viverrini</name>
    <name type="common">Southeast Asian liver fluke</name>
    <dbReference type="NCBI Taxonomy" id="6198"/>
    <lineage>
        <taxon>Eukaryota</taxon>
        <taxon>Metazoa</taxon>
        <taxon>Spiralia</taxon>
        <taxon>Lophotrochozoa</taxon>
        <taxon>Platyhelminthes</taxon>
        <taxon>Trematoda</taxon>
        <taxon>Digenea</taxon>
        <taxon>Opisthorchiida</taxon>
        <taxon>Opisthorchiata</taxon>
        <taxon>Opisthorchiidae</taxon>
        <taxon>Opisthorchis</taxon>
    </lineage>
</organism>
<reference evidence="2 3" key="1">
    <citation type="submission" date="2013-11" db="EMBL/GenBank/DDBJ databases">
        <title>Opisthorchis viverrini - life in the bile duct.</title>
        <authorList>
            <person name="Young N.D."/>
            <person name="Nagarajan N."/>
            <person name="Lin S.J."/>
            <person name="Korhonen P.K."/>
            <person name="Jex A.R."/>
            <person name="Hall R.S."/>
            <person name="Safavi-Hemami H."/>
            <person name="Kaewkong W."/>
            <person name="Bertrand D."/>
            <person name="Gao S."/>
            <person name="Seet Q."/>
            <person name="Wongkham S."/>
            <person name="Teh B.T."/>
            <person name="Wongkham C."/>
            <person name="Intapan P.M."/>
            <person name="Maleewong W."/>
            <person name="Yang X."/>
            <person name="Hu M."/>
            <person name="Wang Z."/>
            <person name="Hofmann A."/>
            <person name="Sternberg P.W."/>
            <person name="Tan P."/>
            <person name="Wang J."/>
            <person name="Gasser R.B."/>
        </authorList>
    </citation>
    <scope>NUCLEOTIDE SEQUENCE [LARGE SCALE GENOMIC DNA]</scope>
</reference>
<protein>
    <submittedName>
        <fullName evidence="2">Uncharacterized protein</fullName>
    </submittedName>
</protein>
<accession>A0A074YWV8</accession>
<dbReference type="KEGG" id="ovi:T265_11889"/>
<dbReference type="GeneID" id="20326057"/>
<evidence type="ECO:0000313" key="3">
    <source>
        <dbReference type="Proteomes" id="UP000054324"/>
    </source>
</evidence>
<sequence length="107" mass="12155">MSAQAWAGEVEMRRLGTDHAYSDRFKGAAATGVSRALLSSLRLGRRFAAELCNLVGNIPYHDLRVFKLFMLIPHRSIIVQNFCHAVPDDEDDDDGHDDDHDDEMRRQ</sequence>
<evidence type="ECO:0000256" key="1">
    <source>
        <dbReference type="SAM" id="MobiDB-lite"/>
    </source>
</evidence>
<proteinExistence type="predicted"/>
<gene>
    <name evidence="2" type="ORF">T265_11889</name>
</gene>
<feature type="region of interest" description="Disordered" evidence="1">
    <location>
        <begin position="86"/>
        <end position="107"/>
    </location>
</feature>
<keyword evidence="3" id="KW-1185">Reference proteome</keyword>
<dbReference type="CTD" id="20326057"/>
<dbReference type="Proteomes" id="UP000054324">
    <property type="component" value="Unassembled WGS sequence"/>
</dbReference>
<feature type="compositionally biased region" description="Acidic residues" evidence="1">
    <location>
        <begin position="88"/>
        <end position="101"/>
    </location>
</feature>